<feature type="compositionally biased region" description="Basic and acidic residues" evidence="2">
    <location>
        <begin position="225"/>
        <end position="239"/>
    </location>
</feature>
<keyword evidence="1" id="KW-0175">Coiled coil</keyword>
<accession>A0AAD2PVU5</accession>
<evidence type="ECO:0000313" key="4">
    <source>
        <dbReference type="Proteomes" id="UP001295423"/>
    </source>
</evidence>
<feature type="compositionally biased region" description="Basic and acidic residues" evidence="2">
    <location>
        <begin position="478"/>
        <end position="491"/>
    </location>
</feature>
<feature type="region of interest" description="Disordered" evidence="2">
    <location>
        <begin position="178"/>
        <end position="240"/>
    </location>
</feature>
<feature type="compositionally biased region" description="Polar residues" evidence="2">
    <location>
        <begin position="750"/>
        <end position="762"/>
    </location>
</feature>
<dbReference type="Proteomes" id="UP001295423">
    <property type="component" value="Unassembled WGS sequence"/>
</dbReference>
<protein>
    <submittedName>
        <fullName evidence="3">Uncharacterized protein</fullName>
    </submittedName>
</protein>
<feature type="coiled-coil region" evidence="1">
    <location>
        <begin position="895"/>
        <end position="933"/>
    </location>
</feature>
<feature type="region of interest" description="Disordered" evidence="2">
    <location>
        <begin position="331"/>
        <end position="351"/>
    </location>
</feature>
<dbReference type="EMBL" id="CAKOGP040001947">
    <property type="protein sequence ID" value="CAJ1957540.1"/>
    <property type="molecule type" value="Genomic_DNA"/>
</dbReference>
<comment type="caution">
    <text evidence="3">The sequence shown here is derived from an EMBL/GenBank/DDBJ whole genome shotgun (WGS) entry which is preliminary data.</text>
</comment>
<feature type="compositionally biased region" description="Polar residues" evidence="2">
    <location>
        <begin position="210"/>
        <end position="224"/>
    </location>
</feature>
<feature type="region of interest" description="Disordered" evidence="2">
    <location>
        <begin position="725"/>
        <end position="789"/>
    </location>
</feature>
<feature type="region of interest" description="Disordered" evidence="2">
    <location>
        <begin position="1"/>
        <end position="31"/>
    </location>
</feature>
<feature type="region of interest" description="Disordered" evidence="2">
    <location>
        <begin position="598"/>
        <end position="622"/>
    </location>
</feature>
<dbReference type="AlphaFoldDB" id="A0AAD2PVU5"/>
<feature type="coiled-coil region" evidence="1">
    <location>
        <begin position="443"/>
        <end position="470"/>
    </location>
</feature>
<feature type="compositionally biased region" description="Basic and acidic residues" evidence="2">
    <location>
        <begin position="734"/>
        <end position="744"/>
    </location>
</feature>
<feature type="region of interest" description="Disordered" evidence="2">
    <location>
        <begin position="476"/>
        <end position="504"/>
    </location>
</feature>
<reference evidence="3" key="1">
    <citation type="submission" date="2023-08" db="EMBL/GenBank/DDBJ databases">
        <authorList>
            <person name="Audoor S."/>
            <person name="Bilcke G."/>
        </authorList>
    </citation>
    <scope>NUCLEOTIDE SEQUENCE</scope>
</reference>
<evidence type="ECO:0000256" key="1">
    <source>
        <dbReference type="SAM" id="Coils"/>
    </source>
</evidence>
<evidence type="ECO:0000256" key="2">
    <source>
        <dbReference type="SAM" id="MobiDB-lite"/>
    </source>
</evidence>
<feature type="compositionally biased region" description="Basic and acidic residues" evidence="2">
    <location>
        <begin position="763"/>
        <end position="774"/>
    </location>
</feature>
<evidence type="ECO:0000313" key="3">
    <source>
        <dbReference type="EMBL" id="CAJ1957540.1"/>
    </source>
</evidence>
<feature type="compositionally biased region" description="Basic and acidic residues" evidence="2">
    <location>
        <begin position="184"/>
        <end position="209"/>
    </location>
</feature>
<organism evidence="3 4">
    <name type="scientific">Cylindrotheca closterium</name>
    <dbReference type="NCBI Taxonomy" id="2856"/>
    <lineage>
        <taxon>Eukaryota</taxon>
        <taxon>Sar</taxon>
        <taxon>Stramenopiles</taxon>
        <taxon>Ochrophyta</taxon>
        <taxon>Bacillariophyta</taxon>
        <taxon>Bacillariophyceae</taxon>
        <taxon>Bacillariophycidae</taxon>
        <taxon>Bacillariales</taxon>
        <taxon>Bacillariaceae</taxon>
        <taxon>Cylindrotheca</taxon>
    </lineage>
</organism>
<sequence length="943" mass="107772">MTNKQSRSRIMATVNQADESGGKPASNGNTANVGSNVFVATANDANSSFALLQQVQSILLENNEAKTKMVELENQMATFQKEREALNRQLDENEKDSEQKIQSLQQQLSLKEEQWSERYETQERNHKSSLQKLQTNIDDWESQHQDWIVQKEQHHDDASKLKEEKIRLESQVQQIKSTLEESEADARRLRQHQEEATKTHQEKVDEMNSRLESTQNDLEAQRLQQKNEKQSHEEQERKLSQTIKELQTSAKAKDASLQSLNDVIKELRLEASQLKQSHQTQVDDMEGTIANLEQENVAQSRQAEEYQTEIEKLQEEMDSLKSVFLEQQKRVEEKEEYSSEHEDQEDQESKWQDLVQSLQIQVQAQTNVAETQGQELEEAKSQNMQLRVQLQVASQQKEQLERSWNETKEKLNSLEERLSRQSDGGNYAHEEAAETTNSLHDQQTRQEQEIASLMEKNSHLNDRIVQMEAQLVLGGSRSYDHSESKDVHSDQENGMGNDSQDGNHDTIAQLQQRIMHLVEEKLILQTAVETLEHEFMESDLLERNAVSRQLQQKRSPAMAIKEYWHDHQLELQKQQEPPTIVVDENTKQADIIRQTLEHRQSQKLSRRISEKVRGHPTKPKATQQIDVKATKQLFLQEQQKQELIKKAQAQKRTNLSNARPTAAEIGRSNWVRSRDHGVASKDTPFSHSGSTDLPEYLGPKQHGFVQSAASSSNTKEKTTTWTRIRDSIAGSKTNKAEGEARPSDVDDFSQWVQELSQEQQSAEVKESQQPEEFKSLSVPASMLDPMPISSNTGRYAVQSIDDMLNEGASGGVEGLTKKLGKREETHAEQTYRVAAPVQSKKTHISKEESQTAAMGQGKAIDQSNLLGFYVSKQKEAANSTTIGYLSSMIYGDPEEEEAKIQKKLLKRQLAQKKKQEQREREQLKQAVQGTIKSKPKTLFSSFV</sequence>
<feature type="compositionally biased region" description="Polar residues" evidence="2">
    <location>
        <begin position="492"/>
        <end position="504"/>
    </location>
</feature>
<feature type="region of interest" description="Disordered" evidence="2">
    <location>
        <begin position="672"/>
        <end position="691"/>
    </location>
</feature>
<feature type="coiled-coil region" evidence="1">
    <location>
        <begin position="369"/>
        <end position="417"/>
    </location>
</feature>
<dbReference type="Gene3D" id="1.20.5.1700">
    <property type="match status" value="1"/>
</dbReference>
<name>A0AAD2PVU5_9STRA</name>
<proteinExistence type="predicted"/>
<keyword evidence="4" id="KW-1185">Reference proteome</keyword>
<gene>
    <name evidence="3" type="ORF">CYCCA115_LOCUS16762</name>
</gene>